<keyword evidence="10" id="KW-0486">Methionine biosynthesis</keyword>
<dbReference type="PIRSF" id="PIRSF000098">
    <property type="entry name" value="Homoser_dehydrog"/>
    <property type="match status" value="1"/>
</dbReference>
<feature type="active site" description="Proton donor" evidence="11">
    <location>
        <position position="207"/>
    </location>
</feature>
<dbReference type="RefSeq" id="WP_112530387.1">
    <property type="nucleotide sequence ID" value="NZ_JACHXN010000013.1"/>
</dbReference>
<proteinExistence type="inferred from homology"/>
<evidence type="ECO:0000256" key="5">
    <source>
        <dbReference type="ARBA" id="ARBA00013376"/>
    </source>
</evidence>
<organism evidence="15 16">
    <name type="scientific">Phyllobacterium trifolii</name>
    <dbReference type="NCBI Taxonomy" id="300193"/>
    <lineage>
        <taxon>Bacteria</taxon>
        <taxon>Pseudomonadati</taxon>
        <taxon>Pseudomonadota</taxon>
        <taxon>Alphaproteobacteria</taxon>
        <taxon>Hyphomicrobiales</taxon>
        <taxon>Phyllobacteriaceae</taxon>
        <taxon>Phyllobacterium</taxon>
    </lineage>
</organism>
<evidence type="ECO:0000256" key="8">
    <source>
        <dbReference type="ARBA" id="ARBA00022857"/>
    </source>
</evidence>
<dbReference type="Pfam" id="PF03447">
    <property type="entry name" value="NAD_binding_3"/>
    <property type="match status" value="1"/>
</dbReference>
<dbReference type="Pfam" id="PF01842">
    <property type="entry name" value="ACT"/>
    <property type="match status" value="1"/>
</dbReference>
<dbReference type="GO" id="GO:0050661">
    <property type="term" value="F:NADP binding"/>
    <property type="evidence" value="ECO:0007669"/>
    <property type="project" value="InterPro"/>
</dbReference>
<evidence type="ECO:0000256" key="2">
    <source>
        <dbReference type="ARBA" id="ARBA00005062"/>
    </source>
</evidence>
<dbReference type="UniPathway" id="UPA00050">
    <property type="reaction ID" value="UER00063"/>
</dbReference>
<dbReference type="EMBL" id="JACHXN010000013">
    <property type="protein sequence ID" value="MBB3147527.1"/>
    <property type="molecule type" value="Genomic_DNA"/>
</dbReference>
<dbReference type="PROSITE" id="PS01042">
    <property type="entry name" value="HOMOSER_DHGENASE"/>
    <property type="match status" value="1"/>
</dbReference>
<dbReference type="InterPro" id="IPR016204">
    <property type="entry name" value="HDH"/>
</dbReference>
<keyword evidence="9 15" id="KW-0560">Oxidoreductase</keyword>
<feature type="binding site" evidence="12">
    <location>
        <position position="107"/>
    </location>
    <ligand>
        <name>NADPH</name>
        <dbReference type="ChEBI" id="CHEBI:57783"/>
    </ligand>
</feature>
<dbReference type="FunFam" id="3.30.360.10:FF:000005">
    <property type="entry name" value="Homoserine dehydrogenase"/>
    <property type="match status" value="1"/>
</dbReference>
<dbReference type="InterPro" id="IPR045865">
    <property type="entry name" value="ACT-like_dom_sf"/>
</dbReference>
<dbReference type="SUPFAM" id="SSF55347">
    <property type="entry name" value="Glyceraldehyde-3-phosphate dehydrogenase-like, C-terminal domain"/>
    <property type="match status" value="1"/>
</dbReference>
<evidence type="ECO:0000256" key="10">
    <source>
        <dbReference type="ARBA" id="ARBA00023167"/>
    </source>
</evidence>
<dbReference type="SUPFAM" id="SSF51735">
    <property type="entry name" value="NAD(P)-binding Rossmann-fold domains"/>
    <property type="match status" value="1"/>
</dbReference>
<dbReference type="Gene3D" id="3.40.50.720">
    <property type="entry name" value="NAD(P)-binding Rossmann-like Domain"/>
    <property type="match status" value="1"/>
</dbReference>
<dbReference type="GO" id="GO:0009088">
    <property type="term" value="P:threonine biosynthetic process"/>
    <property type="evidence" value="ECO:0007669"/>
    <property type="project" value="UniProtKB-UniPathway"/>
</dbReference>
<keyword evidence="8 12" id="KW-0521">NADP</keyword>
<evidence type="ECO:0000256" key="6">
    <source>
        <dbReference type="ARBA" id="ARBA00022605"/>
    </source>
</evidence>
<evidence type="ECO:0000256" key="3">
    <source>
        <dbReference type="ARBA" id="ARBA00006753"/>
    </source>
</evidence>
<comment type="pathway">
    <text evidence="1">Amino-acid biosynthesis; L-threonine biosynthesis; L-threonine from L-aspartate: step 3/5.</text>
</comment>
<evidence type="ECO:0000256" key="13">
    <source>
        <dbReference type="RuleBase" id="RU004171"/>
    </source>
</evidence>
<dbReference type="CDD" id="cd04881">
    <property type="entry name" value="ACT_HSDH-Hom"/>
    <property type="match status" value="1"/>
</dbReference>
<dbReference type="Gene3D" id="3.30.70.260">
    <property type="match status" value="1"/>
</dbReference>
<dbReference type="InterPro" id="IPR036291">
    <property type="entry name" value="NAD(P)-bd_dom_sf"/>
</dbReference>
<dbReference type="InterPro" id="IPR019811">
    <property type="entry name" value="HDH_CS"/>
</dbReference>
<dbReference type="UniPathway" id="UPA00051">
    <property type="reaction ID" value="UER00465"/>
</dbReference>
<feature type="binding site" evidence="12">
    <location>
        <position position="192"/>
    </location>
    <ligand>
        <name>L-homoserine</name>
        <dbReference type="ChEBI" id="CHEBI:57476"/>
    </ligand>
</feature>
<feature type="domain" description="ACT" evidence="14">
    <location>
        <begin position="355"/>
        <end position="433"/>
    </location>
</feature>
<evidence type="ECO:0000313" key="15">
    <source>
        <dbReference type="EMBL" id="MBB3147527.1"/>
    </source>
</evidence>
<sequence length="438" mass="46268">MSEALRVGIAGLGTVGASVLKILRDKGEMLTRQCGKEIIVTAVSARDAKRDRGVDFSSATWFDDPVALAKSNNIDVFIELIGGDEGPARASVEAALRSGRHVVTANKALLAKHGVSLAKIAEDKGVLLNFEAAVAGGIPVIKALRESLTGNTVSRVYGIMNGTCNYILTRMWDEGISFEDCLADAQRLGYAEADPTFDIEGNDTAHKLAILTSLAFGTQIAADDIYLEGISNISLADIKAADELGYRIKLLGVALKTESGIEQRVHPTMVPVESVIAQVHGVTNAVAIETDLLGELLLSGPGAGGAATASAVIGDLADIAKSRPGFQHGPVFGTPAKALAPYKRAKMRAHEGGYFIRLTVHDRAGVFAAIAKRMADNDISLESIVQRQSATDQPEATKTVILVTHETTEAAVKKALEGIVKDGHATDKPQMIRIERAG</sequence>
<dbReference type="InterPro" id="IPR005106">
    <property type="entry name" value="Asp/hSer_DH_NAD-bd"/>
</dbReference>
<evidence type="ECO:0000256" key="11">
    <source>
        <dbReference type="PIRSR" id="PIRSR000098-1"/>
    </source>
</evidence>
<dbReference type="NCBIfam" id="NF004976">
    <property type="entry name" value="PRK06349.1"/>
    <property type="match status" value="1"/>
</dbReference>
<dbReference type="Gene3D" id="3.30.360.10">
    <property type="entry name" value="Dihydrodipicolinate Reductase, domain 2"/>
    <property type="match status" value="1"/>
</dbReference>
<dbReference type="InterPro" id="IPR002912">
    <property type="entry name" value="ACT_dom"/>
</dbReference>
<dbReference type="AlphaFoldDB" id="A0A839UAG0"/>
<dbReference type="Pfam" id="PF00742">
    <property type="entry name" value="Homoserine_dh"/>
    <property type="match status" value="1"/>
</dbReference>
<protein>
    <recommendedName>
        <fullName evidence="5">Homoserine dehydrogenase</fullName>
        <ecNumber evidence="4">1.1.1.3</ecNumber>
    </recommendedName>
</protein>
<comment type="caution">
    <text evidence="15">The sequence shown here is derived from an EMBL/GenBank/DDBJ whole genome shotgun (WGS) entry which is preliminary data.</text>
</comment>
<feature type="binding site" evidence="12">
    <location>
        <begin position="10"/>
        <end position="17"/>
    </location>
    <ligand>
        <name>NADP(+)</name>
        <dbReference type="ChEBI" id="CHEBI:58349"/>
    </ligand>
</feature>
<evidence type="ECO:0000259" key="14">
    <source>
        <dbReference type="PROSITE" id="PS51671"/>
    </source>
</evidence>
<dbReference type="EC" id="1.1.1.3" evidence="4"/>
<dbReference type="InterPro" id="IPR001342">
    <property type="entry name" value="HDH_cat"/>
</dbReference>
<accession>A0A839UAG0</accession>
<evidence type="ECO:0000256" key="1">
    <source>
        <dbReference type="ARBA" id="ARBA00005056"/>
    </source>
</evidence>
<evidence type="ECO:0000256" key="7">
    <source>
        <dbReference type="ARBA" id="ARBA00022697"/>
    </source>
</evidence>
<dbReference type="Proteomes" id="UP000554520">
    <property type="component" value="Unassembled WGS sequence"/>
</dbReference>
<evidence type="ECO:0000256" key="12">
    <source>
        <dbReference type="PIRSR" id="PIRSR000098-2"/>
    </source>
</evidence>
<gene>
    <name evidence="15" type="ORF">FHS21_003951</name>
</gene>
<keyword evidence="16" id="KW-1185">Reference proteome</keyword>
<dbReference type="PROSITE" id="PS51671">
    <property type="entry name" value="ACT"/>
    <property type="match status" value="1"/>
</dbReference>
<keyword evidence="6" id="KW-0028">Amino-acid biosynthesis</keyword>
<dbReference type="GO" id="GO:0004412">
    <property type="term" value="F:homoserine dehydrogenase activity"/>
    <property type="evidence" value="ECO:0007669"/>
    <property type="project" value="UniProtKB-EC"/>
</dbReference>
<reference evidence="15 16" key="1">
    <citation type="submission" date="2020-08" db="EMBL/GenBank/DDBJ databases">
        <title>Genomic Encyclopedia of Type Strains, Phase III (KMG-III): the genomes of soil and plant-associated and newly described type strains.</title>
        <authorList>
            <person name="Whitman W."/>
        </authorList>
    </citation>
    <scope>NUCLEOTIDE SEQUENCE [LARGE SCALE GENOMIC DNA]</scope>
    <source>
        <strain evidence="15 16">CECT 7015</strain>
    </source>
</reference>
<comment type="similarity">
    <text evidence="3 13">Belongs to the homoserine dehydrogenase family.</text>
</comment>
<evidence type="ECO:0000313" key="16">
    <source>
        <dbReference type="Proteomes" id="UP000554520"/>
    </source>
</evidence>
<dbReference type="GO" id="GO:0009086">
    <property type="term" value="P:methionine biosynthetic process"/>
    <property type="evidence" value="ECO:0007669"/>
    <property type="project" value="UniProtKB-KW"/>
</dbReference>
<evidence type="ECO:0000256" key="4">
    <source>
        <dbReference type="ARBA" id="ARBA00013213"/>
    </source>
</evidence>
<keyword evidence="7" id="KW-0791">Threonine biosynthesis</keyword>
<comment type="pathway">
    <text evidence="2">Amino-acid biosynthesis; L-methionine biosynthesis via de novo pathway; L-homoserine from L-aspartate: step 3/3.</text>
</comment>
<evidence type="ECO:0000256" key="9">
    <source>
        <dbReference type="ARBA" id="ARBA00023002"/>
    </source>
</evidence>
<dbReference type="SUPFAM" id="SSF55021">
    <property type="entry name" value="ACT-like"/>
    <property type="match status" value="1"/>
</dbReference>
<dbReference type="PANTHER" id="PTHR43331">
    <property type="entry name" value="HOMOSERINE DEHYDROGENASE"/>
    <property type="match status" value="1"/>
</dbReference>
<dbReference type="PANTHER" id="PTHR43331:SF1">
    <property type="entry name" value="HOMOSERINE DEHYDROGENASE"/>
    <property type="match status" value="1"/>
</dbReference>
<name>A0A839UAG0_9HYPH</name>